<organism evidence="1 2">
    <name type="scientific">Hygrophoropsis aurantiaca</name>
    <dbReference type="NCBI Taxonomy" id="72124"/>
    <lineage>
        <taxon>Eukaryota</taxon>
        <taxon>Fungi</taxon>
        <taxon>Dikarya</taxon>
        <taxon>Basidiomycota</taxon>
        <taxon>Agaricomycotina</taxon>
        <taxon>Agaricomycetes</taxon>
        <taxon>Agaricomycetidae</taxon>
        <taxon>Boletales</taxon>
        <taxon>Coniophorineae</taxon>
        <taxon>Hygrophoropsidaceae</taxon>
        <taxon>Hygrophoropsis</taxon>
    </lineage>
</organism>
<proteinExistence type="predicted"/>
<gene>
    <name evidence="1" type="ORF">BJ138DRAFT_1118921</name>
</gene>
<keyword evidence="1" id="KW-0378">Hydrolase</keyword>
<dbReference type="EMBL" id="MU268314">
    <property type="protein sequence ID" value="KAH7904952.1"/>
    <property type="molecule type" value="Genomic_DNA"/>
</dbReference>
<sequence>MPLLFDKTSVQIVVTPLNLLRKQNVEALEKAGIRAISIHAGTATAHNFQAIENLEYRVVVVSPEQVMKDGGGFENLLKNSLFTSHIMGVVIDEAHCVSLWGEFRPEYKELGRLRLILPLEIPFLITSATLSTDALQDVKRLLHLRSGDNLVTIRRSTDRPNIHIGVKPIKGTLHSYTDLAFLIPEGWKPGDPIPPKFLIFFDNIVHAIEAAQYLRSRLPQEYQDKIKWFNADMTTYFKEDEVQNFTDGEIWGFCTTESFGMGVDISDIRIIIQWRATCSLSTLWQRFGRAVRNMLLEGIAILFAEKDHFDLYRKEKETRRLKKAKKRKKPTAPLPSTKRRAVGDNSVPLIVGGSTESVDTPMENQESDGSESSDDDIEMVNRSSVLLTQADADIDGRQLQEEMQLVSKAKLGVSQRKLSQQASSLEPAMDYLINADVRPNVGCRRKVFNAFFENEAAESDHHLCDSSLETGCARCLITVSTICCDIHTPEHFTPYSITIPKQPNLPSRSRLAKFEMSSNDHKLINALEDWRETATITLYGDAHLYDLGPGLVMPDFVLDRIVQCAHFHKIQSITDLQKETRWSGIEKHGSEVVALILLVSPVPVTPSAPFTSVPLQRSLAFSNTTPSSAISSTSTSVASKKKNRCGACRQEGHNARNPICKQHPSHKPQVNKENVT</sequence>
<accession>A0ACB7ZWB1</accession>
<reference evidence="1" key="1">
    <citation type="journal article" date="2021" name="New Phytol.">
        <title>Evolutionary innovations through gain and loss of genes in the ectomycorrhizal Boletales.</title>
        <authorList>
            <person name="Wu G."/>
            <person name="Miyauchi S."/>
            <person name="Morin E."/>
            <person name="Kuo A."/>
            <person name="Drula E."/>
            <person name="Varga T."/>
            <person name="Kohler A."/>
            <person name="Feng B."/>
            <person name="Cao Y."/>
            <person name="Lipzen A."/>
            <person name="Daum C."/>
            <person name="Hundley H."/>
            <person name="Pangilinan J."/>
            <person name="Johnson J."/>
            <person name="Barry K."/>
            <person name="LaButti K."/>
            <person name="Ng V."/>
            <person name="Ahrendt S."/>
            <person name="Min B."/>
            <person name="Choi I.G."/>
            <person name="Park H."/>
            <person name="Plett J.M."/>
            <person name="Magnuson J."/>
            <person name="Spatafora J.W."/>
            <person name="Nagy L.G."/>
            <person name="Henrissat B."/>
            <person name="Grigoriev I.V."/>
            <person name="Yang Z.L."/>
            <person name="Xu J."/>
            <person name="Martin F.M."/>
        </authorList>
    </citation>
    <scope>NUCLEOTIDE SEQUENCE</scope>
    <source>
        <strain evidence="1">ATCC 28755</strain>
    </source>
</reference>
<keyword evidence="2" id="KW-1185">Reference proteome</keyword>
<evidence type="ECO:0000313" key="2">
    <source>
        <dbReference type="Proteomes" id="UP000790377"/>
    </source>
</evidence>
<protein>
    <submittedName>
        <fullName evidence="1">P-loop containing nucleoside triphosphate hydrolase protein</fullName>
    </submittedName>
</protein>
<evidence type="ECO:0000313" key="1">
    <source>
        <dbReference type="EMBL" id="KAH7904952.1"/>
    </source>
</evidence>
<dbReference type="Proteomes" id="UP000790377">
    <property type="component" value="Unassembled WGS sequence"/>
</dbReference>
<comment type="caution">
    <text evidence="1">The sequence shown here is derived from an EMBL/GenBank/DDBJ whole genome shotgun (WGS) entry which is preliminary data.</text>
</comment>
<name>A0ACB7ZWB1_9AGAM</name>